<keyword evidence="1" id="KW-0472">Membrane</keyword>
<sequence length="308" mass="34703">MKRIWYISGTVGVLMLGAVGWGVDYLYRYAIATGKKDFISQSEATGSGGAAFDHWTFAEQAPETLSLEARDGLKLKGTYFQHKEQHKKLAVIAHGYGSDSTYMKEYAKMIFEMGWDIFLPDARGHGQSEGNYIGFGWDERLDLIDWTSQLVKRYSKDVDVMLFGVSMGASTVMMGSGEKLPEQVKIIVEDCGYTSVKNELSYQLKEMFHLPSFPLIPLTSVYTDLKTGYNFYEADAVKQLKKNKLPTLFIHGTEDTFVPTEMVHSLYDAAQGPKELWLVEGAGHAESLKKAPENYEKQLGNFISRYLK</sequence>
<accession>A0A430AXC2</accession>
<keyword evidence="1" id="KW-0812">Transmembrane</keyword>
<feature type="transmembrane region" description="Helical" evidence="1">
    <location>
        <begin position="6"/>
        <end position="27"/>
    </location>
</feature>
<proteinExistence type="predicted"/>
<gene>
    <name evidence="3" type="ORF">CBF29_06085</name>
</gene>
<dbReference type="InterPro" id="IPR029058">
    <property type="entry name" value="AB_hydrolase_fold"/>
</dbReference>
<dbReference type="AlphaFoldDB" id="A0A430AXC2"/>
<dbReference type="InterPro" id="IPR052920">
    <property type="entry name" value="DNA-binding_regulatory"/>
</dbReference>
<name>A0A430AXC2_9ENTE</name>
<dbReference type="OrthoDB" id="9776685at2"/>
<protein>
    <recommendedName>
        <fullName evidence="2">Serine aminopeptidase S33 domain-containing protein</fullName>
    </recommendedName>
</protein>
<dbReference type="Pfam" id="PF12146">
    <property type="entry name" value="Hydrolase_4"/>
    <property type="match status" value="1"/>
</dbReference>
<dbReference type="PANTHER" id="PTHR43358">
    <property type="entry name" value="ALPHA/BETA-HYDROLASE"/>
    <property type="match status" value="1"/>
</dbReference>
<organism evidence="3 4">
    <name type="scientific">Vagococcus elongatus</name>
    <dbReference type="NCBI Taxonomy" id="180344"/>
    <lineage>
        <taxon>Bacteria</taxon>
        <taxon>Bacillati</taxon>
        <taxon>Bacillota</taxon>
        <taxon>Bacilli</taxon>
        <taxon>Lactobacillales</taxon>
        <taxon>Enterococcaceae</taxon>
        <taxon>Vagococcus</taxon>
    </lineage>
</organism>
<keyword evidence="4" id="KW-1185">Reference proteome</keyword>
<comment type="caution">
    <text evidence="3">The sequence shown here is derived from an EMBL/GenBank/DDBJ whole genome shotgun (WGS) entry which is preliminary data.</text>
</comment>
<dbReference type="Gene3D" id="3.40.50.1820">
    <property type="entry name" value="alpha/beta hydrolase"/>
    <property type="match status" value="1"/>
</dbReference>
<dbReference type="SUPFAM" id="SSF53474">
    <property type="entry name" value="alpha/beta-Hydrolases"/>
    <property type="match status" value="1"/>
</dbReference>
<dbReference type="InterPro" id="IPR022742">
    <property type="entry name" value="Hydrolase_4"/>
</dbReference>
<keyword evidence="1" id="KW-1133">Transmembrane helix</keyword>
<dbReference type="PANTHER" id="PTHR43358:SF4">
    <property type="entry name" value="ALPHA_BETA HYDROLASE FOLD-1 DOMAIN-CONTAINING PROTEIN"/>
    <property type="match status" value="1"/>
</dbReference>
<evidence type="ECO:0000313" key="3">
    <source>
        <dbReference type="EMBL" id="RSU12695.1"/>
    </source>
</evidence>
<dbReference type="EMBL" id="NGKA01000007">
    <property type="protein sequence ID" value="RSU12695.1"/>
    <property type="molecule type" value="Genomic_DNA"/>
</dbReference>
<feature type="domain" description="Serine aminopeptidase S33" evidence="2">
    <location>
        <begin position="85"/>
        <end position="185"/>
    </location>
</feature>
<evidence type="ECO:0000313" key="4">
    <source>
        <dbReference type="Proteomes" id="UP000287605"/>
    </source>
</evidence>
<dbReference type="Proteomes" id="UP000287605">
    <property type="component" value="Unassembled WGS sequence"/>
</dbReference>
<dbReference type="RefSeq" id="WP_126808490.1">
    <property type="nucleotide sequence ID" value="NZ_NGKA01000007.1"/>
</dbReference>
<reference evidence="3 4" key="1">
    <citation type="submission" date="2017-05" db="EMBL/GenBank/DDBJ databases">
        <title>Vagococcus spp. assemblies.</title>
        <authorList>
            <person name="Gulvik C.A."/>
        </authorList>
    </citation>
    <scope>NUCLEOTIDE SEQUENCE [LARGE SCALE GENOMIC DNA]</scope>
    <source>
        <strain evidence="3 4">CCUG 51432</strain>
    </source>
</reference>
<evidence type="ECO:0000256" key="1">
    <source>
        <dbReference type="SAM" id="Phobius"/>
    </source>
</evidence>
<evidence type="ECO:0000259" key="2">
    <source>
        <dbReference type="Pfam" id="PF12146"/>
    </source>
</evidence>